<dbReference type="AlphaFoldDB" id="A0A5R8WUG0"/>
<evidence type="ECO:0000256" key="1">
    <source>
        <dbReference type="SAM" id="MobiDB-lite"/>
    </source>
</evidence>
<evidence type="ECO:0000313" key="3">
    <source>
        <dbReference type="EMBL" id="TLM95034.1"/>
    </source>
</evidence>
<gene>
    <name evidence="3" type="ORF">FDY95_04330</name>
</gene>
<feature type="region of interest" description="Disordered" evidence="1">
    <location>
        <begin position="142"/>
        <end position="173"/>
    </location>
</feature>
<comment type="caution">
    <text evidence="3">The sequence shown here is derived from an EMBL/GenBank/DDBJ whole genome shotgun (WGS) entry which is preliminary data.</text>
</comment>
<dbReference type="Pfam" id="PF07484">
    <property type="entry name" value="Collar"/>
    <property type="match status" value="1"/>
</dbReference>
<feature type="compositionally biased region" description="Low complexity" evidence="1">
    <location>
        <begin position="145"/>
        <end position="159"/>
    </location>
</feature>
<name>A0A5R8WUG0_9BACT</name>
<dbReference type="InterPro" id="IPR037053">
    <property type="entry name" value="Phage_tail_collar_dom_sf"/>
</dbReference>
<evidence type="ECO:0000259" key="2">
    <source>
        <dbReference type="Pfam" id="PF07484"/>
    </source>
</evidence>
<organism evidence="3 4">
    <name type="scientific">Hymenobacter jeollabukensis</name>
    <dbReference type="NCBI Taxonomy" id="2025313"/>
    <lineage>
        <taxon>Bacteria</taxon>
        <taxon>Pseudomonadati</taxon>
        <taxon>Bacteroidota</taxon>
        <taxon>Cytophagia</taxon>
        <taxon>Cytophagales</taxon>
        <taxon>Hymenobacteraceae</taxon>
        <taxon>Hymenobacter</taxon>
    </lineage>
</organism>
<reference evidence="3 4" key="1">
    <citation type="submission" date="2019-05" db="EMBL/GenBank/DDBJ databases">
        <title>Hymenobacter edaphi sp. nov., isolated from abandoned arsenic-contaminated farmland soil.</title>
        <authorList>
            <person name="Nie L."/>
        </authorList>
    </citation>
    <scope>NUCLEOTIDE SEQUENCE [LARGE SCALE GENOMIC DNA]</scope>
    <source>
        <strain evidence="3 4">1-3-3-8</strain>
    </source>
</reference>
<dbReference type="EMBL" id="VAJM01000002">
    <property type="protein sequence ID" value="TLM95034.1"/>
    <property type="molecule type" value="Genomic_DNA"/>
</dbReference>
<dbReference type="SUPFAM" id="SSF88874">
    <property type="entry name" value="Receptor-binding domain of short tail fibre protein gp12"/>
    <property type="match status" value="1"/>
</dbReference>
<dbReference type="InterPro" id="IPR011083">
    <property type="entry name" value="Phage_tail_collar_dom"/>
</dbReference>
<dbReference type="OrthoDB" id="9810174at2"/>
<proteinExistence type="predicted"/>
<dbReference type="RefSeq" id="WP_138075512.1">
    <property type="nucleotide sequence ID" value="NZ_VAJM01000002.1"/>
</dbReference>
<accession>A0A5R8WUG0</accession>
<feature type="domain" description="Phage tail collar" evidence="2">
    <location>
        <begin position="51"/>
        <end position="107"/>
    </location>
</feature>
<evidence type="ECO:0000313" key="4">
    <source>
        <dbReference type="Proteomes" id="UP000305517"/>
    </source>
</evidence>
<keyword evidence="4" id="KW-1185">Reference proteome</keyword>
<protein>
    <submittedName>
        <fullName evidence="3">Phage tail protein</fullName>
    </submittedName>
</protein>
<dbReference type="Gene3D" id="3.90.1340.10">
    <property type="entry name" value="Phage tail collar domain"/>
    <property type="match status" value="1"/>
</dbReference>
<sequence length="217" mass="23036">MAHASTSLSTRRSWLRRVQDWLQPAAPAPSAPSLTPRRSFLNVNANLPYVGEIAIFAGSFAPNGWFFCDGRLLPISEYETLFQLIGTTYGGDGESTFALPNLNGRAPMHFVSGPGLGNRQLAEIGGQEEVTLTTQQMPSHNHTLAASTAPGTTASPSGAVPADGGNGSAQYTQDTGNLVQQPAQNLPVVGGSQPHQNMQPFLVVNYIISMFGVFPQP</sequence>
<dbReference type="Proteomes" id="UP000305517">
    <property type="component" value="Unassembled WGS sequence"/>
</dbReference>